<dbReference type="GO" id="GO:1903566">
    <property type="term" value="P:positive regulation of protein localization to cilium"/>
    <property type="evidence" value="ECO:0007669"/>
    <property type="project" value="TreeGrafter"/>
</dbReference>
<dbReference type="GO" id="GO:0036064">
    <property type="term" value="C:ciliary basal body"/>
    <property type="evidence" value="ECO:0007669"/>
    <property type="project" value="TreeGrafter"/>
</dbReference>
<feature type="compositionally biased region" description="Low complexity" evidence="5">
    <location>
        <begin position="429"/>
        <end position="443"/>
    </location>
</feature>
<evidence type="ECO:0000256" key="3">
    <source>
        <dbReference type="ARBA" id="ARBA00023054"/>
    </source>
</evidence>
<evidence type="ECO:0000256" key="5">
    <source>
        <dbReference type="SAM" id="MobiDB-lite"/>
    </source>
</evidence>
<feature type="region of interest" description="Disordered" evidence="5">
    <location>
        <begin position="1"/>
        <end position="129"/>
    </location>
</feature>
<dbReference type="OrthoDB" id="6499155at2759"/>
<evidence type="ECO:0000313" key="7">
    <source>
        <dbReference type="Proteomes" id="UP000242188"/>
    </source>
</evidence>
<feature type="coiled-coil region" evidence="4">
    <location>
        <begin position="335"/>
        <end position="362"/>
    </location>
</feature>
<dbReference type="GO" id="GO:0005769">
    <property type="term" value="C:early endosome"/>
    <property type="evidence" value="ECO:0007669"/>
    <property type="project" value="TreeGrafter"/>
</dbReference>
<comment type="similarity">
    <text evidence="1">Belongs to the ENTR1 family.</text>
</comment>
<dbReference type="InterPro" id="IPR026757">
    <property type="entry name" value="ENTR1"/>
</dbReference>
<organism evidence="6 7">
    <name type="scientific">Mizuhopecten yessoensis</name>
    <name type="common">Japanese scallop</name>
    <name type="synonym">Patinopecten yessoensis</name>
    <dbReference type="NCBI Taxonomy" id="6573"/>
    <lineage>
        <taxon>Eukaryota</taxon>
        <taxon>Metazoa</taxon>
        <taxon>Spiralia</taxon>
        <taxon>Lophotrochozoa</taxon>
        <taxon>Mollusca</taxon>
        <taxon>Bivalvia</taxon>
        <taxon>Autobranchia</taxon>
        <taxon>Pteriomorphia</taxon>
        <taxon>Pectinida</taxon>
        <taxon>Pectinoidea</taxon>
        <taxon>Pectinidae</taxon>
        <taxon>Mizuhopecten</taxon>
    </lineage>
</organism>
<dbReference type="EMBL" id="NEDP02076742">
    <property type="protein sequence ID" value="OWF35084.1"/>
    <property type="molecule type" value="Genomic_DNA"/>
</dbReference>
<dbReference type="Proteomes" id="UP000242188">
    <property type="component" value="Unassembled WGS sequence"/>
</dbReference>
<feature type="region of interest" description="Disordered" evidence="5">
    <location>
        <begin position="175"/>
        <end position="195"/>
    </location>
</feature>
<dbReference type="GO" id="GO:0030496">
    <property type="term" value="C:midbody"/>
    <property type="evidence" value="ECO:0007669"/>
    <property type="project" value="TreeGrafter"/>
</dbReference>
<dbReference type="PANTHER" id="PTHR31259:SF3">
    <property type="entry name" value="ENDOSOME-ASSOCIATED-TRAFFICKING REGULATOR 1"/>
    <property type="match status" value="1"/>
</dbReference>
<evidence type="ECO:0000256" key="2">
    <source>
        <dbReference type="ARBA" id="ARBA00016007"/>
    </source>
</evidence>
<feature type="region of interest" description="Disordered" evidence="5">
    <location>
        <begin position="421"/>
        <end position="491"/>
    </location>
</feature>
<accession>A0A210PF18</accession>
<dbReference type="GO" id="GO:0032465">
    <property type="term" value="P:regulation of cytokinesis"/>
    <property type="evidence" value="ECO:0007669"/>
    <property type="project" value="TreeGrafter"/>
</dbReference>
<proteinExistence type="inferred from homology"/>
<sequence>MAEGGGEEENPFSFKKFVSKTDKKENDNNDNSNDDFEVDSLPDISLSSQIKEKAPVVKEEQSTKPKKKGGDENPFSFKRFLESSSNTNGARPKSVGNRSSTSPPVPRRAVDGSPSLSRNTPDFASDLPDFVQDHFSDLERERLGSRDVELPDFALNQFSNSNDGMGDVVPPSHQLGGGSMSRTSSHGRVTPQGDGGMDNINDLVQDRSSQIPTSLPDFLSDGVFNSSDSIHNSGELTYHPSSCNNHGVSSVREGVASLEINGDFELELRRYREENNLLRQQLAEARQEAVLETQRCHKMKKDMEILQKKEAEDTAALERIVQQVEANLITTTQRAVKAENTVTRLQTEVKTLQGRLTNMRTENEVLTSGDRGLAEIRQRTTHVSKQLSTAASGAEQNIRQLLQGVESLRQFSQILSSVEKITEEPVEQPEPSSQPQQSKPSHSQSDKSESNKPEKKKSGQSQHRKSKPTEEEDNQQKDSVKHEKDRDQDVT</sequence>
<reference evidence="6 7" key="1">
    <citation type="journal article" date="2017" name="Nat. Ecol. Evol.">
        <title>Scallop genome provides insights into evolution of bilaterian karyotype and development.</title>
        <authorList>
            <person name="Wang S."/>
            <person name="Zhang J."/>
            <person name="Jiao W."/>
            <person name="Li J."/>
            <person name="Xun X."/>
            <person name="Sun Y."/>
            <person name="Guo X."/>
            <person name="Huan P."/>
            <person name="Dong B."/>
            <person name="Zhang L."/>
            <person name="Hu X."/>
            <person name="Sun X."/>
            <person name="Wang J."/>
            <person name="Zhao C."/>
            <person name="Wang Y."/>
            <person name="Wang D."/>
            <person name="Huang X."/>
            <person name="Wang R."/>
            <person name="Lv J."/>
            <person name="Li Y."/>
            <person name="Zhang Z."/>
            <person name="Liu B."/>
            <person name="Lu W."/>
            <person name="Hui Y."/>
            <person name="Liang J."/>
            <person name="Zhou Z."/>
            <person name="Hou R."/>
            <person name="Li X."/>
            <person name="Liu Y."/>
            <person name="Li H."/>
            <person name="Ning X."/>
            <person name="Lin Y."/>
            <person name="Zhao L."/>
            <person name="Xing Q."/>
            <person name="Dou J."/>
            <person name="Li Y."/>
            <person name="Mao J."/>
            <person name="Guo H."/>
            <person name="Dou H."/>
            <person name="Li T."/>
            <person name="Mu C."/>
            <person name="Jiang W."/>
            <person name="Fu Q."/>
            <person name="Fu X."/>
            <person name="Miao Y."/>
            <person name="Liu J."/>
            <person name="Yu Q."/>
            <person name="Li R."/>
            <person name="Liao H."/>
            <person name="Li X."/>
            <person name="Kong Y."/>
            <person name="Jiang Z."/>
            <person name="Chourrout D."/>
            <person name="Li R."/>
            <person name="Bao Z."/>
        </authorList>
    </citation>
    <scope>NUCLEOTIDE SEQUENCE [LARGE SCALE GENOMIC DNA]</scope>
    <source>
        <strain evidence="6 7">PY_sf001</strain>
    </source>
</reference>
<name>A0A210PF18_MIZYE</name>
<evidence type="ECO:0000256" key="4">
    <source>
        <dbReference type="SAM" id="Coils"/>
    </source>
</evidence>
<feature type="compositionally biased region" description="Basic and acidic residues" evidence="5">
    <location>
        <begin position="50"/>
        <end position="71"/>
    </location>
</feature>
<dbReference type="AlphaFoldDB" id="A0A210PF18"/>
<feature type="compositionally biased region" description="Basic and acidic residues" evidence="5">
    <location>
        <begin position="444"/>
        <end position="457"/>
    </location>
</feature>
<dbReference type="GO" id="GO:0055037">
    <property type="term" value="C:recycling endosome"/>
    <property type="evidence" value="ECO:0007669"/>
    <property type="project" value="TreeGrafter"/>
</dbReference>
<feature type="compositionally biased region" description="Acidic residues" evidence="5">
    <location>
        <begin position="1"/>
        <end position="10"/>
    </location>
</feature>
<feature type="coiled-coil region" evidence="4">
    <location>
        <begin position="261"/>
        <end position="295"/>
    </location>
</feature>
<gene>
    <name evidence="6" type="ORF">KP79_PYT13382</name>
</gene>
<dbReference type="GO" id="GO:0005813">
    <property type="term" value="C:centrosome"/>
    <property type="evidence" value="ECO:0007669"/>
    <property type="project" value="TreeGrafter"/>
</dbReference>
<evidence type="ECO:0000313" key="6">
    <source>
        <dbReference type="EMBL" id="OWF35084.1"/>
    </source>
</evidence>
<evidence type="ECO:0000256" key="1">
    <source>
        <dbReference type="ARBA" id="ARBA00007791"/>
    </source>
</evidence>
<feature type="compositionally biased region" description="Basic and acidic residues" evidence="5">
    <location>
        <begin position="474"/>
        <end position="491"/>
    </location>
</feature>
<keyword evidence="3 4" id="KW-0175">Coiled coil</keyword>
<dbReference type="GO" id="GO:0045724">
    <property type="term" value="P:positive regulation of cilium assembly"/>
    <property type="evidence" value="ECO:0007669"/>
    <property type="project" value="TreeGrafter"/>
</dbReference>
<keyword evidence="7" id="KW-1185">Reference proteome</keyword>
<protein>
    <recommendedName>
        <fullName evidence="2">Endosome-associated-trafficking regulator 1</fullName>
    </recommendedName>
</protein>
<dbReference type="PANTHER" id="PTHR31259">
    <property type="entry name" value="ENDOSOME-ASSOCIATED TRAFFICKING REGULATOR 1"/>
    <property type="match status" value="1"/>
</dbReference>
<comment type="caution">
    <text evidence="6">The sequence shown here is derived from an EMBL/GenBank/DDBJ whole genome shotgun (WGS) entry which is preliminary data.</text>
</comment>